<dbReference type="Pfam" id="PF01551">
    <property type="entry name" value="Peptidase_M23"/>
    <property type="match status" value="1"/>
</dbReference>
<protein>
    <submittedName>
        <fullName evidence="2">Peptidase</fullName>
    </submittedName>
</protein>
<evidence type="ECO:0000259" key="1">
    <source>
        <dbReference type="Pfam" id="PF01551"/>
    </source>
</evidence>
<dbReference type="AlphaFoldDB" id="A0A162EAU7"/>
<proteinExistence type="predicted"/>
<sequence>MTSLSSATTVTPVYEQALRKPLATFWVILLVAACSSSTQTGAGGASTTPARTNPLAGVTVPDAFTPLTVAPISRPTFPFPGSDGMYHLAFDVQITNATGGPASLTAVDVVDAQDPKKVLATFAGPQLVDPACNYGNCNRLRQLTQQPSADFSIAPQTSRTLLLDFTLDTLAQFPKTVMLSLHGTGVTNPAVSNEPGPLDTLGAPFDISAGTPRVISPPLRGNNWVAFNGCCDPGWAHRDAIMPVNMKLNNSQRFAIDWMRMDDQGNFYVGDQTRNESYVSYGVPVYAVADGTVASTLDTVEANVPGILPAADPALAAKMTINTIDGNHIVLDLGDGVYALYAHLIKGTLLVKPGDKVKKGQQIAKLGNTGNSNAPHLHFQLMNGPSLLESDAVPYVLDNFSYQGQVSTAPVWNADNYLSGSFFGPERLQAPELRSNQLPLLLAIATFA</sequence>
<dbReference type="InterPro" id="IPR011055">
    <property type="entry name" value="Dup_hybrid_motif"/>
</dbReference>
<dbReference type="GO" id="GO:0004222">
    <property type="term" value="F:metalloendopeptidase activity"/>
    <property type="evidence" value="ECO:0007669"/>
    <property type="project" value="TreeGrafter"/>
</dbReference>
<keyword evidence="3" id="KW-1185">Reference proteome</keyword>
<feature type="domain" description="M23ase beta-sheet core" evidence="1">
    <location>
        <begin position="280"/>
        <end position="383"/>
    </location>
</feature>
<evidence type="ECO:0000313" key="3">
    <source>
        <dbReference type="Proteomes" id="UP000077342"/>
    </source>
</evidence>
<dbReference type="EMBL" id="LWCI01000001">
    <property type="protein sequence ID" value="KZS68428.1"/>
    <property type="molecule type" value="Genomic_DNA"/>
</dbReference>
<dbReference type="PANTHER" id="PTHR21666:SF270">
    <property type="entry name" value="MUREIN HYDROLASE ACTIVATOR ENVC"/>
    <property type="match status" value="1"/>
</dbReference>
<accession>A0A162EAU7</accession>
<dbReference type="InterPro" id="IPR016047">
    <property type="entry name" value="M23ase_b-sheet_dom"/>
</dbReference>
<comment type="caution">
    <text evidence="2">The sequence shown here is derived from an EMBL/GenBank/DDBJ whole genome shotgun (WGS) entry which is preliminary data.</text>
</comment>
<reference evidence="3" key="1">
    <citation type="submission" date="2016-04" db="EMBL/GenBank/DDBJ databases">
        <authorList>
            <person name="Strapagiel D."/>
            <person name="Borowka P."/>
            <person name="Marciniak B."/>
            <person name="Bakula Z."/>
            <person name="Van Ingen J."/>
            <person name="Safianowska A."/>
            <person name="Dziadek J."/>
            <person name="Jagielski T."/>
        </authorList>
    </citation>
    <scope>NUCLEOTIDE SEQUENCE [LARGE SCALE GENOMIC DNA]</scope>
    <source>
        <strain evidence="3">1010001458</strain>
    </source>
</reference>
<organism evidence="2 3">
    <name type="scientific">Mycobacterium ostraviense</name>
    <dbReference type="NCBI Taxonomy" id="2738409"/>
    <lineage>
        <taxon>Bacteria</taxon>
        <taxon>Bacillati</taxon>
        <taxon>Actinomycetota</taxon>
        <taxon>Actinomycetes</taxon>
        <taxon>Mycobacteriales</taxon>
        <taxon>Mycobacteriaceae</taxon>
        <taxon>Mycobacterium</taxon>
    </lineage>
</organism>
<name>A0A162EAU7_9MYCO</name>
<dbReference type="Gene3D" id="2.70.70.10">
    <property type="entry name" value="Glucose Permease (Domain IIA)"/>
    <property type="match status" value="1"/>
</dbReference>
<dbReference type="Proteomes" id="UP000077342">
    <property type="component" value="Unassembled WGS sequence"/>
</dbReference>
<dbReference type="CDD" id="cd12797">
    <property type="entry name" value="M23_peptidase"/>
    <property type="match status" value="1"/>
</dbReference>
<evidence type="ECO:0000313" key="2">
    <source>
        <dbReference type="EMBL" id="KZS68428.1"/>
    </source>
</evidence>
<gene>
    <name evidence="2" type="ORF">A4G28_03670</name>
</gene>
<dbReference type="PANTHER" id="PTHR21666">
    <property type="entry name" value="PEPTIDASE-RELATED"/>
    <property type="match status" value="1"/>
</dbReference>
<dbReference type="InterPro" id="IPR050570">
    <property type="entry name" value="Cell_wall_metabolism_enzyme"/>
</dbReference>
<dbReference type="SUPFAM" id="SSF51261">
    <property type="entry name" value="Duplicated hybrid motif"/>
    <property type="match status" value="1"/>
</dbReference>